<dbReference type="EMBL" id="JBAPLU010000001">
    <property type="protein sequence ID" value="MEI4270209.1"/>
    <property type="molecule type" value="Genomic_DNA"/>
</dbReference>
<proteinExistence type="predicted"/>
<keyword evidence="1" id="KW-0620">Polyamine biosynthesis</keyword>
<dbReference type="InterPro" id="IPR029063">
    <property type="entry name" value="SAM-dependent_MTases_sf"/>
</dbReference>
<dbReference type="Gene3D" id="3.40.50.150">
    <property type="entry name" value="Vaccinia Virus protein VP39"/>
    <property type="match status" value="1"/>
</dbReference>
<dbReference type="Pfam" id="PF01564">
    <property type="entry name" value="Spermine_synth"/>
    <property type="match status" value="1"/>
</dbReference>
<accession>A0ABU8DN47</accession>
<feature type="compositionally biased region" description="Basic and acidic residues" evidence="2">
    <location>
        <begin position="1"/>
        <end position="18"/>
    </location>
</feature>
<name>A0ABU8DN47_9ACTN</name>
<sequence>MSAARARGERTVGRRRAAEPPPAMPGQVAVAGGVAEILGDADRDRSYVLVLDGVPQSHVDLDDPAHLEFEYVRRMGHVVDLAADEGAPLDVLHLGGGALTLPRYVAVTRPGSRQRVVELDEPLTELVREHLPLPRGARVRVCAADARVGLAAAPDDSADVVLVDVFAGARTPAHLTSTEFAAEVARVLRPGGVTAWNVSDGPPLHFLRTQAATLRAVFGHVLLVAEPGTLRGRRHGNTVAVASDAELPVGPLTRRCAGDPMPSRVVAGEDLVAFVGTAAPVEDASAVPSPEPPPGIFA</sequence>
<protein>
    <submittedName>
        <fullName evidence="3">Fused MFS/spermidine synthase</fullName>
    </submittedName>
</protein>
<reference evidence="3 4" key="1">
    <citation type="submission" date="2024-03" db="EMBL/GenBank/DDBJ databases">
        <title>Draft genome sequence of Klenkia sp. LSe6-5.</title>
        <authorList>
            <person name="Duangmal K."/>
            <person name="Chantavorakit T."/>
        </authorList>
    </citation>
    <scope>NUCLEOTIDE SEQUENCE [LARGE SCALE GENOMIC DNA]</scope>
    <source>
        <strain evidence="3 4">LSe6-5</strain>
    </source>
</reference>
<dbReference type="SUPFAM" id="SSF53335">
    <property type="entry name" value="S-adenosyl-L-methionine-dependent methyltransferases"/>
    <property type="match status" value="1"/>
</dbReference>
<evidence type="ECO:0000256" key="2">
    <source>
        <dbReference type="SAM" id="MobiDB-lite"/>
    </source>
</evidence>
<keyword evidence="4" id="KW-1185">Reference proteome</keyword>
<comment type="caution">
    <text evidence="3">The sequence shown here is derived from an EMBL/GenBank/DDBJ whole genome shotgun (WGS) entry which is preliminary data.</text>
</comment>
<evidence type="ECO:0000313" key="4">
    <source>
        <dbReference type="Proteomes" id="UP001361570"/>
    </source>
</evidence>
<dbReference type="CDD" id="cd02440">
    <property type="entry name" value="AdoMet_MTases"/>
    <property type="match status" value="1"/>
</dbReference>
<dbReference type="PANTHER" id="PTHR43317">
    <property type="entry name" value="THERMOSPERMINE SYNTHASE ACAULIS5"/>
    <property type="match status" value="1"/>
</dbReference>
<organism evidence="3 4">
    <name type="scientific">Klenkia sesuvii</name>
    <dbReference type="NCBI Taxonomy" id="3103137"/>
    <lineage>
        <taxon>Bacteria</taxon>
        <taxon>Bacillati</taxon>
        <taxon>Actinomycetota</taxon>
        <taxon>Actinomycetes</taxon>
        <taxon>Geodermatophilales</taxon>
        <taxon>Geodermatophilaceae</taxon>
        <taxon>Klenkia</taxon>
    </lineage>
</organism>
<evidence type="ECO:0000313" key="3">
    <source>
        <dbReference type="EMBL" id="MEI4270209.1"/>
    </source>
</evidence>
<feature type="region of interest" description="Disordered" evidence="2">
    <location>
        <begin position="1"/>
        <end position="26"/>
    </location>
</feature>
<dbReference type="RefSeq" id="WP_336402341.1">
    <property type="nucleotide sequence ID" value="NZ_JBAPLU010000001.1"/>
</dbReference>
<gene>
    <name evidence="3" type="ORF">TEK04_00595</name>
</gene>
<dbReference type="NCBIfam" id="NF037959">
    <property type="entry name" value="MFS_SpdSyn"/>
    <property type="match status" value="1"/>
</dbReference>
<dbReference type="PANTHER" id="PTHR43317:SF1">
    <property type="entry name" value="THERMOSPERMINE SYNTHASE ACAULIS5"/>
    <property type="match status" value="1"/>
</dbReference>
<evidence type="ECO:0000256" key="1">
    <source>
        <dbReference type="ARBA" id="ARBA00023115"/>
    </source>
</evidence>
<dbReference type="Proteomes" id="UP001361570">
    <property type="component" value="Unassembled WGS sequence"/>
</dbReference>